<gene>
    <name evidence="5" type="ORF">BSZ40_08355</name>
</gene>
<evidence type="ECO:0000259" key="4">
    <source>
        <dbReference type="PROSITE" id="PS50932"/>
    </source>
</evidence>
<proteinExistence type="predicted"/>
<evidence type="ECO:0000313" key="5">
    <source>
        <dbReference type="EMBL" id="OKL51310.1"/>
    </source>
</evidence>
<dbReference type="InterPro" id="IPR046335">
    <property type="entry name" value="LacI/GalR-like_sensor"/>
</dbReference>
<dbReference type="Gene3D" id="3.40.50.2300">
    <property type="match status" value="2"/>
</dbReference>
<keyword evidence="1" id="KW-0805">Transcription regulation</keyword>
<name>A0A1Q5PV65_9ACTO</name>
<dbReference type="PRINTS" id="PR00036">
    <property type="entry name" value="HTHLACI"/>
</dbReference>
<dbReference type="SUPFAM" id="SSF53822">
    <property type="entry name" value="Periplasmic binding protein-like I"/>
    <property type="match status" value="1"/>
</dbReference>
<dbReference type="SUPFAM" id="SSF47413">
    <property type="entry name" value="lambda repressor-like DNA-binding domains"/>
    <property type="match status" value="1"/>
</dbReference>
<dbReference type="InterPro" id="IPR010982">
    <property type="entry name" value="Lambda_DNA-bd_dom_sf"/>
</dbReference>
<dbReference type="SMART" id="SM00354">
    <property type="entry name" value="HTH_LACI"/>
    <property type="match status" value="1"/>
</dbReference>
<dbReference type="InParanoid" id="A0A1Q5PV65"/>
<reference evidence="6" key="1">
    <citation type="submission" date="2016-12" db="EMBL/GenBank/DDBJ databases">
        <authorList>
            <person name="Meng X."/>
        </authorList>
    </citation>
    <scope>NUCLEOTIDE SEQUENCE [LARGE SCALE GENOMIC DNA]</scope>
    <source>
        <strain evidence="6">DSM 20732</strain>
    </source>
</reference>
<dbReference type="Proteomes" id="UP000185612">
    <property type="component" value="Unassembled WGS sequence"/>
</dbReference>
<sequence>MPRRPAATIADVAARAGVSRATVSRALNGTAQVTPATRAKIDQAIAETGFVTSAVGRALATGRTEAIAVLLTETLDELFVDPTYATILRGITDQLGTTPYLPVLLQAATPAEYDRALRHLSRRAVDAVIALSPYTGTPLLEALAELGLPVVLCGQVRDEPWQRHFTTIYADDEAGAEQAARALWTRGRTDVVALLGPASNPAAEDRLTGYRRGLPGKLGPERIVWTGWDEESGRAAMVELLRRQPELDGVLAASDRLAAGALAALRTAGRRVPADVSVIGFDDHALAAHTQPPLTTIRQPLRTQGQLAARAALDLLAGGAPERIVLPMELVTRDSV</sequence>
<protein>
    <submittedName>
        <fullName evidence="5">LacI family transcriptional regulator</fullName>
    </submittedName>
</protein>
<dbReference type="Pfam" id="PF00356">
    <property type="entry name" value="LacI"/>
    <property type="match status" value="1"/>
</dbReference>
<evidence type="ECO:0000256" key="2">
    <source>
        <dbReference type="ARBA" id="ARBA00023125"/>
    </source>
</evidence>
<keyword evidence="6" id="KW-1185">Reference proteome</keyword>
<dbReference type="CDD" id="cd06267">
    <property type="entry name" value="PBP1_LacI_sugar_binding-like"/>
    <property type="match status" value="1"/>
</dbReference>
<dbReference type="PROSITE" id="PS00356">
    <property type="entry name" value="HTH_LACI_1"/>
    <property type="match status" value="1"/>
</dbReference>
<dbReference type="STRING" id="52770.BSZ40_08355"/>
<evidence type="ECO:0000256" key="1">
    <source>
        <dbReference type="ARBA" id="ARBA00023015"/>
    </source>
</evidence>
<accession>A0A1Q5PV65</accession>
<keyword evidence="3" id="KW-0804">Transcription</keyword>
<dbReference type="EMBL" id="MQVS01000008">
    <property type="protein sequence ID" value="OKL51310.1"/>
    <property type="molecule type" value="Genomic_DNA"/>
</dbReference>
<dbReference type="CDD" id="cd01392">
    <property type="entry name" value="HTH_LacI"/>
    <property type="match status" value="1"/>
</dbReference>
<dbReference type="Gene3D" id="1.10.260.40">
    <property type="entry name" value="lambda repressor-like DNA-binding domains"/>
    <property type="match status" value="1"/>
</dbReference>
<evidence type="ECO:0000256" key="3">
    <source>
        <dbReference type="ARBA" id="ARBA00023163"/>
    </source>
</evidence>
<dbReference type="InterPro" id="IPR000843">
    <property type="entry name" value="HTH_LacI"/>
</dbReference>
<comment type="caution">
    <text evidence="5">The sequence shown here is derived from an EMBL/GenBank/DDBJ whole genome shotgun (WGS) entry which is preliminary data.</text>
</comment>
<dbReference type="GO" id="GO:0000976">
    <property type="term" value="F:transcription cis-regulatory region binding"/>
    <property type="evidence" value="ECO:0007669"/>
    <property type="project" value="TreeGrafter"/>
</dbReference>
<dbReference type="RefSeq" id="WP_073825186.1">
    <property type="nucleotide sequence ID" value="NZ_MQVS01000008.1"/>
</dbReference>
<keyword evidence="2" id="KW-0238">DNA-binding</keyword>
<dbReference type="FunCoup" id="A0A1Q5PV65">
    <property type="interactions" value="18"/>
</dbReference>
<dbReference type="AlphaFoldDB" id="A0A1Q5PV65"/>
<dbReference type="PANTHER" id="PTHR30146:SF109">
    <property type="entry name" value="HTH-TYPE TRANSCRIPTIONAL REGULATOR GALS"/>
    <property type="match status" value="1"/>
</dbReference>
<dbReference type="InterPro" id="IPR028082">
    <property type="entry name" value="Peripla_BP_I"/>
</dbReference>
<dbReference type="GO" id="GO:0003700">
    <property type="term" value="F:DNA-binding transcription factor activity"/>
    <property type="evidence" value="ECO:0007669"/>
    <property type="project" value="TreeGrafter"/>
</dbReference>
<dbReference type="OrthoDB" id="4268837at2"/>
<dbReference type="PROSITE" id="PS50932">
    <property type="entry name" value="HTH_LACI_2"/>
    <property type="match status" value="1"/>
</dbReference>
<organism evidence="5 6">
    <name type="scientific">Buchananella hordeovulneris</name>
    <dbReference type="NCBI Taxonomy" id="52770"/>
    <lineage>
        <taxon>Bacteria</taxon>
        <taxon>Bacillati</taxon>
        <taxon>Actinomycetota</taxon>
        <taxon>Actinomycetes</taxon>
        <taxon>Actinomycetales</taxon>
        <taxon>Actinomycetaceae</taxon>
        <taxon>Buchananella</taxon>
    </lineage>
</organism>
<evidence type="ECO:0000313" key="6">
    <source>
        <dbReference type="Proteomes" id="UP000185612"/>
    </source>
</evidence>
<dbReference type="PANTHER" id="PTHR30146">
    <property type="entry name" value="LACI-RELATED TRANSCRIPTIONAL REPRESSOR"/>
    <property type="match status" value="1"/>
</dbReference>
<dbReference type="Pfam" id="PF13377">
    <property type="entry name" value="Peripla_BP_3"/>
    <property type="match status" value="1"/>
</dbReference>
<feature type="domain" description="HTH lacI-type" evidence="4">
    <location>
        <begin position="7"/>
        <end position="61"/>
    </location>
</feature>